<accession>A0A1R4LB79</accession>
<dbReference type="EMBL" id="FULE01000008">
    <property type="protein sequence ID" value="SJN53653.1"/>
    <property type="molecule type" value="Genomic_DNA"/>
</dbReference>
<dbReference type="RefSeq" id="WP_077332994.1">
    <property type="nucleotide sequence ID" value="NZ_FULE01000008.1"/>
</dbReference>
<dbReference type="OrthoDB" id="5904605at2"/>
<dbReference type="Proteomes" id="UP000188276">
    <property type="component" value="Unassembled WGS sequence"/>
</dbReference>
<evidence type="ECO:0000256" key="1">
    <source>
        <dbReference type="SAM" id="SignalP"/>
    </source>
</evidence>
<dbReference type="STRING" id="1123498.VR7878_00427"/>
<evidence type="ECO:0008006" key="4">
    <source>
        <dbReference type="Google" id="ProtNLM"/>
    </source>
</evidence>
<reference evidence="3" key="1">
    <citation type="submission" date="2017-02" db="EMBL/GenBank/DDBJ databases">
        <authorList>
            <person name="Rodrigo-Torres L."/>
            <person name="Arahal R.D."/>
            <person name="Lucena T."/>
        </authorList>
    </citation>
    <scope>NUCLEOTIDE SEQUENCE [LARGE SCALE GENOMIC DNA]</scope>
    <source>
        <strain evidence="3">CECT 7878</strain>
    </source>
</reference>
<name>A0A1R4LB79_VIBR1</name>
<organism evidence="2 3">
    <name type="scientific">Vibrio ruber (strain DSM 16370 / JCM 11486 / BCRC 17186 / CECT 7878 / LMG 23124 / VR1)</name>
    <dbReference type="NCBI Taxonomy" id="1123498"/>
    <lineage>
        <taxon>Bacteria</taxon>
        <taxon>Pseudomonadati</taxon>
        <taxon>Pseudomonadota</taxon>
        <taxon>Gammaproteobacteria</taxon>
        <taxon>Vibrionales</taxon>
        <taxon>Vibrionaceae</taxon>
        <taxon>Vibrio</taxon>
    </lineage>
</organism>
<gene>
    <name evidence="2" type="ORF">VR7878_00427</name>
</gene>
<protein>
    <recommendedName>
        <fullName evidence="4">FG-GAP repeat protein</fullName>
    </recommendedName>
</protein>
<evidence type="ECO:0000313" key="3">
    <source>
        <dbReference type="Proteomes" id="UP000188276"/>
    </source>
</evidence>
<keyword evidence="3" id="KW-1185">Reference proteome</keyword>
<keyword evidence="1" id="KW-0732">Signal</keyword>
<feature type="chain" id="PRO_5013386049" description="FG-GAP repeat protein" evidence="1">
    <location>
        <begin position="21"/>
        <end position="178"/>
    </location>
</feature>
<sequence>MIKQILIAVAAAVVSLPSVAYSERSSEVFTVVDGNQHGQRIESFELGDVDGDGVQEIIYLTSVKHLEVVSYTKPIDASFFTQNHNTVWTLKDHKYSDKLFFIVFDGNQGGAYFKLDGSFSELIPLEIKDGHLYGKSGNDELYIDKVTDDMIHGQIKDSRIDRSYRAVPSEFIATRIPR</sequence>
<evidence type="ECO:0000313" key="2">
    <source>
        <dbReference type="EMBL" id="SJN53653.1"/>
    </source>
</evidence>
<feature type="signal peptide" evidence="1">
    <location>
        <begin position="1"/>
        <end position="20"/>
    </location>
</feature>
<proteinExistence type="predicted"/>
<dbReference type="AlphaFoldDB" id="A0A1R4LB79"/>